<dbReference type="KEGG" id="smai:EXU30_07440"/>
<dbReference type="GO" id="GO:0008610">
    <property type="term" value="P:lipid biosynthetic process"/>
    <property type="evidence" value="ECO:0007669"/>
    <property type="project" value="InterPro"/>
</dbReference>
<keyword evidence="4 5" id="KW-0472">Membrane</keyword>
<dbReference type="InterPro" id="IPR050307">
    <property type="entry name" value="Sterol_Desaturase_Related"/>
</dbReference>
<feature type="transmembrane region" description="Helical" evidence="5">
    <location>
        <begin position="223"/>
        <end position="240"/>
    </location>
</feature>
<dbReference type="Proteomes" id="UP000291106">
    <property type="component" value="Chromosome"/>
</dbReference>
<dbReference type="GO" id="GO:0016491">
    <property type="term" value="F:oxidoreductase activity"/>
    <property type="evidence" value="ECO:0007669"/>
    <property type="project" value="InterPro"/>
</dbReference>
<feature type="transmembrane region" description="Helical" evidence="5">
    <location>
        <begin position="25"/>
        <end position="44"/>
    </location>
</feature>
<feature type="transmembrane region" description="Helical" evidence="5">
    <location>
        <begin position="137"/>
        <end position="159"/>
    </location>
</feature>
<accession>A0A411PMR5</accession>
<dbReference type="AlphaFoldDB" id="A0A411PMR5"/>
<keyword evidence="3 5" id="KW-1133">Transmembrane helix</keyword>
<dbReference type="GO" id="GO:0005506">
    <property type="term" value="F:iron ion binding"/>
    <property type="evidence" value="ECO:0007669"/>
    <property type="project" value="InterPro"/>
</dbReference>
<evidence type="ECO:0000259" key="6">
    <source>
        <dbReference type="Pfam" id="PF04116"/>
    </source>
</evidence>
<evidence type="ECO:0000256" key="5">
    <source>
        <dbReference type="SAM" id="Phobius"/>
    </source>
</evidence>
<evidence type="ECO:0000256" key="1">
    <source>
        <dbReference type="ARBA" id="ARBA00004370"/>
    </source>
</evidence>
<keyword evidence="2 5" id="KW-0812">Transmembrane</keyword>
<dbReference type="Pfam" id="PF04116">
    <property type="entry name" value="FA_hydroxylase"/>
    <property type="match status" value="1"/>
</dbReference>
<dbReference type="GO" id="GO:0016020">
    <property type="term" value="C:membrane"/>
    <property type="evidence" value="ECO:0007669"/>
    <property type="project" value="UniProtKB-SubCell"/>
</dbReference>
<evidence type="ECO:0000256" key="4">
    <source>
        <dbReference type="ARBA" id="ARBA00023136"/>
    </source>
</evidence>
<sequence>MGVLSAGVAELGQLVSYPFDANKRIYIGYLLGAVLLALPVYWHAANSSVQTDSTGQTNSTDKPRPAKSFKGLLGFLFPKHIYLAKSARHDYWLLVFNKLIKAAIFAPLIVTMVPIALSVSDGLEWLFGVIEPVSNNAVLVMAIFTVLLFLLDDFSRYLLHLALHKIPFLWPIHAVHHSASVLTPFTIYRSHPIESYFYACRMALAQGTAVGIGYYLFGPNLKMYDVLGANVFVFLFNVFGSNLRHSHIWLSWGDRLEGWLISPAQHQIHHSKALAHRDKNLGSALAIWDRAFGSLVWASEVPSKQLDIGVSYKVGHDSLTGIYINPFKQSFAVITATLKRYAARLKQRSHS</sequence>
<proteinExistence type="predicted"/>
<reference evidence="7 8" key="1">
    <citation type="submission" date="2019-02" db="EMBL/GenBank/DDBJ databases">
        <title>Shewanella sp. D4-2 isolated from Dokdo Island.</title>
        <authorList>
            <person name="Baek K."/>
        </authorList>
    </citation>
    <scope>NUCLEOTIDE SEQUENCE [LARGE SCALE GENOMIC DNA]</scope>
    <source>
        <strain evidence="7 8">D4-2</strain>
    </source>
</reference>
<name>A0A411PMR5_9GAMM</name>
<protein>
    <submittedName>
        <fullName evidence="7">Sterol desaturase family protein</fullName>
    </submittedName>
</protein>
<evidence type="ECO:0000256" key="3">
    <source>
        <dbReference type="ARBA" id="ARBA00022989"/>
    </source>
</evidence>
<keyword evidence="8" id="KW-1185">Reference proteome</keyword>
<comment type="subcellular location">
    <subcellularLocation>
        <location evidence="1">Membrane</location>
    </subcellularLocation>
</comment>
<evidence type="ECO:0000313" key="8">
    <source>
        <dbReference type="Proteomes" id="UP000291106"/>
    </source>
</evidence>
<feature type="transmembrane region" description="Helical" evidence="5">
    <location>
        <begin position="196"/>
        <end position="217"/>
    </location>
</feature>
<dbReference type="RefSeq" id="WP_130603325.1">
    <property type="nucleotide sequence ID" value="NZ_CP036200.1"/>
</dbReference>
<evidence type="ECO:0000313" key="7">
    <source>
        <dbReference type="EMBL" id="QBF84830.1"/>
    </source>
</evidence>
<dbReference type="EMBL" id="CP036200">
    <property type="protein sequence ID" value="QBF84830.1"/>
    <property type="molecule type" value="Genomic_DNA"/>
</dbReference>
<evidence type="ECO:0000256" key="2">
    <source>
        <dbReference type="ARBA" id="ARBA00022692"/>
    </source>
</evidence>
<dbReference type="InterPro" id="IPR006694">
    <property type="entry name" value="Fatty_acid_hydroxylase"/>
</dbReference>
<feature type="transmembrane region" description="Helical" evidence="5">
    <location>
        <begin position="91"/>
        <end position="117"/>
    </location>
</feature>
<feature type="domain" description="Fatty acid hydroxylase" evidence="6">
    <location>
        <begin position="146"/>
        <end position="294"/>
    </location>
</feature>
<gene>
    <name evidence="7" type="ORF">EXU30_07440</name>
</gene>
<organism evidence="7 8">
    <name type="scientific">Shewanella maritima</name>
    <dbReference type="NCBI Taxonomy" id="2520507"/>
    <lineage>
        <taxon>Bacteria</taxon>
        <taxon>Pseudomonadati</taxon>
        <taxon>Pseudomonadota</taxon>
        <taxon>Gammaproteobacteria</taxon>
        <taxon>Alteromonadales</taxon>
        <taxon>Shewanellaceae</taxon>
        <taxon>Shewanella</taxon>
    </lineage>
</organism>
<dbReference type="OrthoDB" id="9770329at2"/>
<dbReference type="PANTHER" id="PTHR11863">
    <property type="entry name" value="STEROL DESATURASE"/>
    <property type="match status" value="1"/>
</dbReference>